<accession>A0A930DIM1</accession>
<name>A0A930DIM1_NEISI</name>
<sequence length="58" mass="7160">MSYRRRNTDWQAWGQHRRRATKFMVKRKREQAIAEYQAQFEDKDGKGRLKEEKEMKNG</sequence>
<protein>
    <submittedName>
        <fullName evidence="2">Uncharacterized protein</fullName>
    </submittedName>
</protein>
<dbReference type="EMBL" id="JABZQQ010000106">
    <property type="protein sequence ID" value="MBF1265944.1"/>
    <property type="molecule type" value="Genomic_DNA"/>
</dbReference>
<gene>
    <name evidence="1" type="ORF">HXM80_00045</name>
    <name evidence="2" type="ORF">HXM80_09935</name>
</gene>
<comment type="caution">
    <text evidence="2">The sequence shown here is derived from an EMBL/GenBank/DDBJ whole genome shotgun (WGS) entry which is preliminary data.</text>
</comment>
<organism evidence="2 3">
    <name type="scientific">Neisseria sicca</name>
    <dbReference type="NCBI Taxonomy" id="490"/>
    <lineage>
        <taxon>Bacteria</taxon>
        <taxon>Pseudomonadati</taxon>
        <taxon>Pseudomonadota</taxon>
        <taxon>Betaproteobacteria</taxon>
        <taxon>Neisseriales</taxon>
        <taxon>Neisseriaceae</taxon>
        <taxon>Neisseria</taxon>
    </lineage>
</organism>
<evidence type="ECO:0000313" key="1">
    <source>
        <dbReference type="EMBL" id="MBF1264102.1"/>
    </source>
</evidence>
<dbReference type="AlphaFoldDB" id="A0A930DIM1"/>
<dbReference type="EMBL" id="JABZQQ010000001">
    <property type="protein sequence ID" value="MBF1264102.1"/>
    <property type="molecule type" value="Genomic_DNA"/>
</dbReference>
<reference evidence="2" key="1">
    <citation type="submission" date="2020-04" db="EMBL/GenBank/DDBJ databases">
        <title>Deep metagenomics examines the oral microbiome during advanced dental caries in children, revealing novel taxa and co-occurrences with host molecules.</title>
        <authorList>
            <person name="Baker J.L."/>
            <person name="Morton J.T."/>
            <person name="Dinis M."/>
            <person name="Alvarez R."/>
            <person name="Tran N.C."/>
            <person name="Knight R."/>
            <person name="Edlund A."/>
        </authorList>
    </citation>
    <scope>NUCLEOTIDE SEQUENCE</scope>
    <source>
        <strain evidence="2">JCVI_32_bin.62</strain>
    </source>
</reference>
<proteinExistence type="predicted"/>
<evidence type="ECO:0000313" key="2">
    <source>
        <dbReference type="EMBL" id="MBF1265944.1"/>
    </source>
</evidence>
<dbReference type="Proteomes" id="UP000780345">
    <property type="component" value="Unassembled WGS sequence"/>
</dbReference>
<evidence type="ECO:0000313" key="3">
    <source>
        <dbReference type="Proteomes" id="UP000780345"/>
    </source>
</evidence>